<dbReference type="AlphaFoldDB" id="A0A1H8RCP3"/>
<dbReference type="OrthoDB" id="9809277at2"/>
<dbReference type="InterPro" id="IPR000801">
    <property type="entry name" value="Esterase-like"/>
</dbReference>
<sequence>MDFKKVSGLFIVVVAVILIMGSLMDTPDANPVSATQGQLLTKKIDAPSLKNNMIDESLQQEITVFLPKSYEETKKNYPVVYFLPGYDDSFVNYGHVVTRGMSQLIANKKINEMIVVTVNGRNKLKGSFYVNSPVTGNWEDFVVQDVVTYMDENFRTIKQAGSRGIAGHSMGGFGAISIAMHHPEIFGYVYSMSLGLFAAEGIGKTNLDFSVANSYAGKSKQEARAEYIKEMNDLRWPKNFSFAYGSAFAPDPEGDAPYIKKVSVNSLQNSNYSRDGAWKAWNAGFGEIADKVDSYETNLKKLKDITIEYGSQDEFAWIPEGCQAFSEELTKKGIKHKLISFEGNHHGQTNDRLIQEVLPFFSDRMSFEE</sequence>
<dbReference type="InterPro" id="IPR050583">
    <property type="entry name" value="Mycobacterial_A85_antigen"/>
</dbReference>
<organism evidence="1 2">
    <name type="scientific">Propionispora vibrioides</name>
    <dbReference type="NCBI Taxonomy" id="112903"/>
    <lineage>
        <taxon>Bacteria</taxon>
        <taxon>Bacillati</taxon>
        <taxon>Bacillota</taxon>
        <taxon>Negativicutes</taxon>
        <taxon>Selenomonadales</taxon>
        <taxon>Sporomusaceae</taxon>
        <taxon>Propionispora</taxon>
    </lineage>
</organism>
<dbReference type="PANTHER" id="PTHR48098:SF1">
    <property type="entry name" value="DIACYLGLYCEROL ACYLTRANSFERASE_MYCOLYLTRANSFERASE AG85A"/>
    <property type="match status" value="1"/>
</dbReference>
<accession>A0A1H8RCP3</accession>
<dbReference type="PANTHER" id="PTHR48098">
    <property type="entry name" value="ENTEROCHELIN ESTERASE-RELATED"/>
    <property type="match status" value="1"/>
</dbReference>
<reference evidence="1 2" key="1">
    <citation type="submission" date="2016-10" db="EMBL/GenBank/DDBJ databases">
        <authorList>
            <person name="de Groot N.N."/>
        </authorList>
    </citation>
    <scope>NUCLEOTIDE SEQUENCE [LARGE SCALE GENOMIC DNA]</scope>
    <source>
        <strain evidence="1 2">DSM 13305</strain>
    </source>
</reference>
<evidence type="ECO:0000313" key="2">
    <source>
        <dbReference type="Proteomes" id="UP000198847"/>
    </source>
</evidence>
<keyword evidence="2" id="KW-1185">Reference proteome</keyword>
<gene>
    <name evidence="1" type="ORF">SAMN04490178_103249</name>
</gene>
<protein>
    <submittedName>
        <fullName evidence="1">Putative esterase</fullName>
    </submittedName>
</protein>
<dbReference type="Pfam" id="PF00756">
    <property type="entry name" value="Esterase"/>
    <property type="match status" value="1"/>
</dbReference>
<evidence type="ECO:0000313" key="1">
    <source>
        <dbReference type="EMBL" id="SEO64171.1"/>
    </source>
</evidence>
<dbReference type="InterPro" id="IPR029058">
    <property type="entry name" value="AB_hydrolase_fold"/>
</dbReference>
<dbReference type="Proteomes" id="UP000198847">
    <property type="component" value="Unassembled WGS sequence"/>
</dbReference>
<name>A0A1H8RCP3_9FIRM</name>
<dbReference type="RefSeq" id="WP_091744213.1">
    <property type="nucleotide sequence ID" value="NZ_FODY01000003.1"/>
</dbReference>
<dbReference type="GO" id="GO:0016747">
    <property type="term" value="F:acyltransferase activity, transferring groups other than amino-acyl groups"/>
    <property type="evidence" value="ECO:0007669"/>
    <property type="project" value="TreeGrafter"/>
</dbReference>
<dbReference type="EMBL" id="FODY01000003">
    <property type="protein sequence ID" value="SEO64171.1"/>
    <property type="molecule type" value="Genomic_DNA"/>
</dbReference>
<dbReference type="SUPFAM" id="SSF53474">
    <property type="entry name" value="alpha/beta-Hydrolases"/>
    <property type="match status" value="1"/>
</dbReference>
<dbReference type="STRING" id="112903.SAMN04490178_103249"/>
<proteinExistence type="predicted"/>
<dbReference type="Gene3D" id="3.40.50.1820">
    <property type="entry name" value="alpha/beta hydrolase"/>
    <property type="match status" value="1"/>
</dbReference>